<reference evidence="1 2" key="1">
    <citation type="submission" date="2019-02" db="EMBL/GenBank/DDBJ databases">
        <authorList>
            <person name="Khodamoradi S."/>
            <person name="Hahnke R.L."/>
            <person name="Kaempfer P."/>
            <person name="Schumann P."/>
            <person name="Rohde M."/>
            <person name="Steinert M."/>
            <person name="Luzhetskyy A."/>
            <person name="Wink J."/>
            <person name="Ruckert C."/>
        </authorList>
    </citation>
    <scope>NUCLEOTIDE SEQUENCE [LARGE SCALE GENOMIC DNA]</scope>
    <source>
        <strain evidence="1 2">M2</strain>
    </source>
</reference>
<dbReference type="RefSeq" id="WP_131098368.1">
    <property type="nucleotide sequence ID" value="NZ_CP036455.1"/>
</dbReference>
<dbReference type="Pfam" id="PF07661">
    <property type="entry name" value="MORN_2"/>
    <property type="match status" value="2"/>
</dbReference>
<dbReference type="EMBL" id="CP036455">
    <property type="protein sequence ID" value="QBI54130.1"/>
    <property type="molecule type" value="Genomic_DNA"/>
</dbReference>
<evidence type="ECO:0000313" key="1">
    <source>
        <dbReference type="EMBL" id="QBI54130.1"/>
    </source>
</evidence>
<sequence>MRVNDEDVEDDGTGIAVYEGRPFTGETVETNKDGRILAIVQYKNGLEDGPWLQWFPNGQKKVEGQTSRGGPIGTWIEWHKNGQMAEKRIFNENRKTISHKQWNEEGEMTKDV</sequence>
<evidence type="ECO:0000313" key="2">
    <source>
        <dbReference type="Proteomes" id="UP000292235"/>
    </source>
</evidence>
<name>A0A4P6Q1X8_9ACTN</name>
<dbReference type="Gene3D" id="3.90.930.1">
    <property type="match status" value="1"/>
</dbReference>
<dbReference type="InterPro" id="IPR011652">
    <property type="entry name" value="MORN_2"/>
</dbReference>
<proteinExistence type="predicted"/>
<gene>
    <name evidence="1" type="primary">ywqK2</name>
    <name evidence="1" type="ORF">EKD16_11735</name>
</gene>
<keyword evidence="2" id="KW-1185">Reference proteome</keyword>
<organism evidence="1 2">
    <name type="scientific">Streptomonospora litoralis</name>
    <dbReference type="NCBI Taxonomy" id="2498135"/>
    <lineage>
        <taxon>Bacteria</taxon>
        <taxon>Bacillati</taxon>
        <taxon>Actinomycetota</taxon>
        <taxon>Actinomycetes</taxon>
        <taxon>Streptosporangiales</taxon>
        <taxon>Nocardiopsidaceae</taxon>
        <taxon>Streptomonospora</taxon>
    </lineage>
</organism>
<dbReference type="Proteomes" id="UP000292235">
    <property type="component" value="Chromosome"/>
</dbReference>
<protein>
    <submittedName>
        <fullName evidence="1">Antitoxin YwqK</fullName>
    </submittedName>
</protein>
<dbReference type="OrthoDB" id="4563261at2"/>
<dbReference type="SUPFAM" id="SSF82185">
    <property type="entry name" value="Histone H3 K4-specific methyltransferase SET7/9 N-terminal domain"/>
    <property type="match status" value="1"/>
</dbReference>
<dbReference type="AlphaFoldDB" id="A0A4P6Q1X8"/>
<accession>A0A4P6Q1X8</accession>
<dbReference type="KEGG" id="strr:EKD16_11735"/>